<sequence length="104" mass="11560">MASSAGNRAPGLHTPTQSFSGSPADTMTPGLHSYNPIAINDKKKLKEEADIAKQRLSDLKFNIRDYPDPLLPREVPRERYMPQGLTEGDEKHLLEVIAKYKAGQ</sequence>
<evidence type="ECO:0000313" key="2">
    <source>
        <dbReference type="EMBL" id="ETS86713.1"/>
    </source>
</evidence>
<dbReference type="KEGG" id="pfy:PFICI_00541"/>
<keyword evidence="3" id="KW-1185">Reference proteome</keyword>
<dbReference type="InParanoid" id="W3XKY1"/>
<gene>
    <name evidence="2" type="ORF">PFICI_00541</name>
</gene>
<dbReference type="EMBL" id="KI912109">
    <property type="protein sequence ID" value="ETS86713.1"/>
    <property type="molecule type" value="Genomic_DNA"/>
</dbReference>
<dbReference type="OMA" id="NIRDYPD"/>
<name>W3XKY1_PESFW</name>
<reference evidence="3" key="1">
    <citation type="journal article" date="2015" name="BMC Genomics">
        <title>Genomic and transcriptomic analysis of the endophytic fungus Pestalotiopsis fici reveals its lifestyle and high potential for synthesis of natural products.</title>
        <authorList>
            <person name="Wang X."/>
            <person name="Zhang X."/>
            <person name="Liu L."/>
            <person name="Xiang M."/>
            <person name="Wang W."/>
            <person name="Sun X."/>
            <person name="Che Y."/>
            <person name="Guo L."/>
            <person name="Liu G."/>
            <person name="Guo L."/>
            <person name="Wang C."/>
            <person name="Yin W.B."/>
            <person name="Stadler M."/>
            <person name="Zhang X."/>
            <person name="Liu X."/>
        </authorList>
    </citation>
    <scope>NUCLEOTIDE SEQUENCE [LARGE SCALE GENOMIC DNA]</scope>
    <source>
        <strain evidence="3">W106-1 / CGMCC3.15140</strain>
    </source>
</reference>
<evidence type="ECO:0000313" key="3">
    <source>
        <dbReference type="Proteomes" id="UP000030651"/>
    </source>
</evidence>
<feature type="region of interest" description="Disordered" evidence="1">
    <location>
        <begin position="1"/>
        <end position="35"/>
    </location>
</feature>
<proteinExistence type="predicted"/>
<dbReference type="OrthoDB" id="5121433at2759"/>
<organism evidence="2 3">
    <name type="scientific">Pestalotiopsis fici (strain W106-1 / CGMCC3.15140)</name>
    <dbReference type="NCBI Taxonomy" id="1229662"/>
    <lineage>
        <taxon>Eukaryota</taxon>
        <taxon>Fungi</taxon>
        <taxon>Dikarya</taxon>
        <taxon>Ascomycota</taxon>
        <taxon>Pezizomycotina</taxon>
        <taxon>Sordariomycetes</taxon>
        <taxon>Xylariomycetidae</taxon>
        <taxon>Amphisphaeriales</taxon>
        <taxon>Sporocadaceae</taxon>
        <taxon>Pestalotiopsis</taxon>
    </lineage>
</organism>
<protein>
    <submittedName>
        <fullName evidence="2">Uncharacterized protein</fullName>
    </submittedName>
</protein>
<dbReference type="Proteomes" id="UP000030651">
    <property type="component" value="Unassembled WGS sequence"/>
</dbReference>
<dbReference type="GeneID" id="19265554"/>
<dbReference type="HOGENOM" id="CLU_2251000_0_0_1"/>
<feature type="compositionally biased region" description="Polar residues" evidence="1">
    <location>
        <begin position="14"/>
        <end position="25"/>
    </location>
</feature>
<dbReference type="AlphaFoldDB" id="W3XKY1"/>
<evidence type="ECO:0000256" key="1">
    <source>
        <dbReference type="SAM" id="MobiDB-lite"/>
    </source>
</evidence>
<accession>W3XKY1</accession>
<dbReference type="RefSeq" id="XP_007827313.1">
    <property type="nucleotide sequence ID" value="XM_007829122.1"/>
</dbReference>